<reference evidence="1 3" key="1">
    <citation type="journal article" date="2011" name="Nature">
        <title>The Medicago genome provides insight into the evolution of rhizobial symbioses.</title>
        <authorList>
            <person name="Young N.D."/>
            <person name="Debelle F."/>
            <person name="Oldroyd G.E."/>
            <person name="Geurts R."/>
            <person name="Cannon S.B."/>
            <person name="Udvardi M.K."/>
            <person name="Benedito V.A."/>
            <person name="Mayer K.F."/>
            <person name="Gouzy J."/>
            <person name="Schoof H."/>
            <person name="Van de Peer Y."/>
            <person name="Proost S."/>
            <person name="Cook D.R."/>
            <person name="Meyers B.C."/>
            <person name="Spannagl M."/>
            <person name="Cheung F."/>
            <person name="De Mita S."/>
            <person name="Krishnakumar V."/>
            <person name="Gundlach H."/>
            <person name="Zhou S."/>
            <person name="Mudge J."/>
            <person name="Bharti A.K."/>
            <person name="Murray J.D."/>
            <person name="Naoumkina M.A."/>
            <person name="Rosen B."/>
            <person name="Silverstein K.A."/>
            <person name="Tang H."/>
            <person name="Rombauts S."/>
            <person name="Zhao P.X."/>
            <person name="Zhou P."/>
            <person name="Barbe V."/>
            <person name="Bardou P."/>
            <person name="Bechner M."/>
            <person name="Bellec A."/>
            <person name="Berger A."/>
            <person name="Berges H."/>
            <person name="Bidwell S."/>
            <person name="Bisseling T."/>
            <person name="Choisne N."/>
            <person name="Couloux A."/>
            <person name="Denny R."/>
            <person name="Deshpande S."/>
            <person name="Dai X."/>
            <person name="Doyle J.J."/>
            <person name="Dudez A.M."/>
            <person name="Farmer A.D."/>
            <person name="Fouteau S."/>
            <person name="Franken C."/>
            <person name="Gibelin C."/>
            <person name="Gish J."/>
            <person name="Goldstein S."/>
            <person name="Gonzalez A.J."/>
            <person name="Green P.J."/>
            <person name="Hallab A."/>
            <person name="Hartog M."/>
            <person name="Hua A."/>
            <person name="Humphray S.J."/>
            <person name="Jeong D.H."/>
            <person name="Jing Y."/>
            <person name="Jocker A."/>
            <person name="Kenton S.M."/>
            <person name="Kim D.J."/>
            <person name="Klee K."/>
            <person name="Lai H."/>
            <person name="Lang C."/>
            <person name="Lin S."/>
            <person name="Macmil S.L."/>
            <person name="Magdelenat G."/>
            <person name="Matthews L."/>
            <person name="McCorrison J."/>
            <person name="Monaghan E.L."/>
            <person name="Mun J.H."/>
            <person name="Najar F.Z."/>
            <person name="Nicholson C."/>
            <person name="Noirot C."/>
            <person name="O'Bleness M."/>
            <person name="Paule C.R."/>
            <person name="Poulain J."/>
            <person name="Prion F."/>
            <person name="Qin B."/>
            <person name="Qu C."/>
            <person name="Retzel E.F."/>
            <person name="Riddle C."/>
            <person name="Sallet E."/>
            <person name="Samain S."/>
            <person name="Samson N."/>
            <person name="Sanders I."/>
            <person name="Saurat O."/>
            <person name="Scarpelli C."/>
            <person name="Schiex T."/>
            <person name="Segurens B."/>
            <person name="Severin A.J."/>
            <person name="Sherrier D.J."/>
            <person name="Shi R."/>
            <person name="Sims S."/>
            <person name="Singer S.R."/>
            <person name="Sinharoy S."/>
            <person name="Sterck L."/>
            <person name="Viollet A."/>
            <person name="Wang B.B."/>
            <person name="Wang K."/>
            <person name="Wang M."/>
            <person name="Wang X."/>
            <person name="Warfsmann J."/>
            <person name="Weissenbach J."/>
            <person name="White D.D."/>
            <person name="White J.D."/>
            <person name="Wiley G.B."/>
            <person name="Wincker P."/>
            <person name="Xing Y."/>
            <person name="Yang L."/>
            <person name="Yao Z."/>
            <person name="Ying F."/>
            <person name="Zhai J."/>
            <person name="Zhou L."/>
            <person name="Zuber A."/>
            <person name="Denarie J."/>
            <person name="Dixon R.A."/>
            <person name="May G.D."/>
            <person name="Schwartz D.C."/>
            <person name="Rogers J."/>
            <person name="Quetier F."/>
            <person name="Town C.D."/>
            <person name="Roe B.A."/>
        </authorList>
    </citation>
    <scope>NUCLEOTIDE SEQUENCE [LARGE SCALE GENOMIC DNA]</scope>
    <source>
        <strain evidence="1">A17</strain>
        <strain evidence="2 3">cv. Jemalong A17</strain>
    </source>
</reference>
<gene>
    <name evidence="1" type="ordered locus">MTR_2g032640</name>
</gene>
<sequence length="67" mass="7443">MIHDGYGDETGIPELVGDEDDYWSGKKDINVKARHTIYLFAPSVSKNPLNIEDKVSTFSLLPYAPSS</sequence>
<dbReference type="EnsemblPlants" id="AES64878">
    <property type="protein sequence ID" value="AES64878"/>
    <property type="gene ID" value="MTR_2g032640"/>
</dbReference>
<dbReference type="PaxDb" id="3880-AES64878"/>
<evidence type="ECO:0000313" key="1">
    <source>
        <dbReference type="EMBL" id="AES64878.1"/>
    </source>
</evidence>
<organism evidence="1 3">
    <name type="scientific">Medicago truncatula</name>
    <name type="common">Barrel medic</name>
    <name type="synonym">Medicago tribuloides</name>
    <dbReference type="NCBI Taxonomy" id="3880"/>
    <lineage>
        <taxon>Eukaryota</taxon>
        <taxon>Viridiplantae</taxon>
        <taxon>Streptophyta</taxon>
        <taxon>Embryophyta</taxon>
        <taxon>Tracheophyta</taxon>
        <taxon>Spermatophyta</taxon>
        <taxon>Magnoliopsida</taxon>
        <taxon>eudicotyledons</taxon>
        <taxon>Gunneridae</taxon>
        <taxon>Pentapetalae</taxon>
        <taxon>rosids</taxon>
        <taxon>fabids</taxon>
        <taxon>Fabales</taxon>
        <taxon>Fabaceae</taxon>
        <taxon>Papilionoideae</taxon>
        <taxon>50 kb inversion clade</taxon>
        <taxon>NPAAA clade</taxon>
        <taxon>Hologalegina</taxon>
        <taxon>IRL clade</taxon>
        <taxon>Trifolieae</taxon>
        <taxon>Medicago</taxon>
    </lineage>
</organism>
<reference evidence="2" key="3">
    <citation type="submission" date="2015-04" db="UniProtKB">
        <authorList>
            <consortium name="EnsemblPlants"/>
        </authorList>
    </citation>
    <scope>IDENTIFICATION</scope>
    <source>
        <strain evidence="2">cv. Jemalong A17</strain>
    </source>
</reference>
<name>G7IKZ3_MEDTR</name>
<evidence type="ECO:0000313" key="3">
    <source>
        <dbReference type="Proteomes" id="UP000002051"/>
    </source>
</evidence>
<dbReference type="HOGENOM" id="CLU_2816202_0_0_1"/>
<proteinExistence type="predicted"/>
<dbReference type="EMBL" id="CM001218">
    <property type="protein sequence ID" value="AES64878.1"/>
    <property type="molecule type" value="Genomic_DNA"/>
</dbReference>
<protein>
    <submittedName>
        <fullName evidence="1 2">Uncharacterized protein</fullName>
    </submittedName>
</protein>
<dbReference type="AlphaFoldDB" id="G7IKZ3"/>
<dbReference type="Proteomes" id="UP000002051">
    <property type="component" value="Chromosome 2"/>
</dbReference>
<reference evidence="1 3" key="2">
    <citation type="journal article" date="2014" name="BMC Genomics">
        <title>An improved genome release (version Mt4.0) for the model legume Medicago truncatula.</title>
        <authorList>
            <person name="Tang H."/>
            <person name="Krishnakumar V."/>
            <person name="Bidwell S."/>
            <person name="Rosen B."/>
            <person name="Chan A."/>
            <person name="Zhou S."/>
            <person name="Gentzbittel L."/>
            <person name="Childs K.L."/>
            <person name="Yandell M."/>
            <person name="Gundlach H."/>
            <person name="Mayer K.F."/>
            <person name="Schwartz D.C."/>
            <person name="Town C.D."/>
        </authorList>
    </citation>
    <scope>GENOME REANNOTATION</scope>
    <source>
        <strain evidence="2 3">cv. Jemalong A17</strain>
    </source>
</reference>
<keyword evidence="3" id="KW-1185">Reference proteome</keyword>
<evidence type="ECO:0000313" key="2">
    <source>
        <dbReference type="EnsemblPlants" id="AES64878"/>
    </source>
</evidence>
<accession>G7IKZ3</accession>